<evidence type="ECO:0000256" key="7">
    <source>
        <dbReference type="ARBA" id="ARBA00023128"/>
    </source>
</evidence>
<dbReference type="OrthoDB" id="10262892at2759"/>
<evidence type="ECO:0000256" key="2">
    <source>
        <dbReference type="ARBA" id="ARBA00008817"/>
    </source>
</evidence>
<evidence type="ECO:0000313" key="9">
    <source>
        <dbReference type="EMBL" id="ELR13665.1"/>
    </source>
</evidence>
<dbReference type="GO" id="GO:0030150">
    <property type="term" value="P:protein import into mitochondrial matrix"/>
    <property type="evidence" value="ECO:0007669"/>
    <property type="project" value="InterPro"/>
</dbReference>
<dbReference type="VEuPathDB" id="AmoebaDB:ACA1_038500"/>
<dbReference type="STRING" id="1257118.L8GKS8"/>
<dbReference type="InterPro" id="IPR005341">
    <property type="entry name" value="Tim16"/>
</dbReference>
<feature type="non-terminal residue" evidence="9">
    <location>
        <position position="104"/>
    </location>
</feature>
<evidence type="ECO:0000256" key="8">
    <source>
        <dbReference type="ARBA" id="ARBA00023136"/>
    </source>
</evidence>
<evidence type="ECO:0000256" key="6">
    <source>
        <dbReference type="ARBA" id="ARBA00023010"/>
    </source>
</evidence>
<dbReference type="Proteomes" id="UP000011083">
    <property type="component" value="Unassembled WGS sequence"/>
</dbReference>
<dbReference type="AlphaFoldDB" id="L8GKS8"/>
<keyword evidence="7" id="KW-0496">Mitochondrion</keyword>
<dbReference type="KEGG" id="acan:ACA1_038500"/>
<dbReference type="GO" id="GO:0005744">
    <property type="term" value="C:TIM23 mitochondrial import inner membrane translocase complex"/>
    <property type="evidence" value="ECO:0007669"/>
    <property type="project" value="InterPro"/>
</dbReference>
<dbReference type="FunFam" id="1.10.287.110:FF:000006">
    <property type="entry name" value="Import inner membrane translocase subunit TIM16"/>
    <property type="match status" value="1"/>
</dbReference>
<dbReference type="EMBL" id="KB008087">
    <property type="protein sequence ID" value="ELR13665.1"/>
    <property type="molecule type" value="Genomic_DNA"/>
</dbReference>
<keyword evidence="6" id="KW-0811">Translocation</keyword>
<keyword evidence="10" id="KW-1185">Reference proteome</keyword>
<evidence type="ECO:0000256" key="1">
    <source>
        <dbReference type="ARBA" id="ARBA00004637"/>
    </source>
</evidence>
<dbReference type="GeneID" id="14914228"/>
<keyword evidence="8" id="KW-0472">Membrane</keyword>
<sequence>AATRLIINLFVSGSTIFGKAFVDAWRQASIKAAQGAAGRMLSVQEAQKILGLRPQCEMKEVLQKYEKMFKANDPANGGSFYLQSKVVRAKEALEAEMAKVTRQA</sequence>
<comment type="similarity">
    <text evidence="2">Belongs to the TIM16/PAM16 family.</text>
</comment>
<evidence type="ECO:0000256" key="5">
    <source>
        <dbReference type="ARBA" id="ARBA00022927"/>
    </source>
</evidence>
<name>L8GKS8_ACACF</name>
<keyword evidence="4" id="KW-0999">Mitochondrion inner membrane</keyword>
<evidence type="ECO:0000256" key="3">
    <source>
        <dbReference type="ARBA" id="ARBA00022448"/>
    </source>
</evidence>
<dbReference type="Pfam" id="PF03656">
    <property type="entry name" value="Pam16"/>
    <property type="match status" value="1"/>
</dbReference>
<dbReference type="RefSeq" id="XP_004335678.1">
    <property type="nucleotide sequence ID" value="XM_004335630.1"/>
</dbReference>
<dbReference type="PANTHER" id="PTHR12388">
    <property type="entry name" value="MITOCHONDRIA ASSOCIATED GRANULOCYTE MACROPHAGE CSF SIGNALING MOLECULE"/>
    <property type="match status" value="1"/>
</dbReference>
<dbReference type="PANTHER" id="PTHR12388:SF0">
    <property type="entry name" value="MITOCHONDRIAL IMPORT INNER MEMBRANE TRANSLOCASE SUBUNIT TIM16"/>
    <property type="match status" value="1"/>
</dbReference>
<evidence type="ECO:0000256" key="4">
    <source>
        <dbReference type="ARBA" id="ARBA00022792"/>
    </source>
</evidence>
<proteinExistence type="inferred from homology"/>
<gene>
    <name evidence="9" type="ORF">ACA1_038500</name>
</gene>
<reference evidence="9 10" key="1">
    <citation type="journal article" date="2013" name="Genome Biol.">
        <title>Genome of Acanthamoeba castellanii highlights extensive lateral gene transfer and early evolution of tyrosine kinase signaling.</title>
        <authorList>
            <person name="Clarke M."/>
            <person name="Lohan A.J."/>
            <person name="Liu B."/>
            <person name="Lagkouvardos I."/>
            <person name="Roy S."/>
            <person name="Zafar N."/>
            <person name="Bertelli C."/>
            <person name="Schilde C."/>
            <person name="Kianianmomeni A."/>
            <person name="Burglin T.R."/>
            <person name="Frech C."/>
            <person name="Turcotte B."/>
            <person name="Kopec K.O."/>
            <person name="Synnott J.M."/>
            <person name="Choo C."/>
            <person name="Paponov I."/>
            <person name="Finkler A."/>
            <person name="Soon Heng Tan C."/>
            <person name="Hutchins A.P."/>
            <person name="Weinmeier T."/>
            <person name="Rattei T."/>
            <person name="Chu J.S."/>
            <person name="Gimenez G."/>
            <person name="Irimia M."/>
            <person name="Rigden D.J."/>
            <person name="Fitzpatrick D.A."/>
            <person name="Lorenzo-Morales J."/>
            <person name="Bateman A."/>
            <person name="Chiu C.H."/>
            <person name="Tang P."/>
            <person name="Hegemann P."/>
            <person name="Fromm H."/>
            <person name="Raoult D."/>
            <person name="Greub G."/>
            <person name="Miranda-Saavedra D."/>
            <person name="Chen N."/>
            <person name="Nash P."/>
            <person name="Ginger M.L."/>
            <person name="Horn M."/>
            <person name="Schaap P."/>
            <person name="Caler L."/>
            <person name="Loftus B."/>
        </authorList>
    </citation>
    <scope>NUCLEOTIDE SEQUENCE [LARGE SCALE GENOMIC DNA]</scope>
    <source>
        <strain evidence="9 10">Neff</strain>
    </source>
</reference>
<accession>L8GKS8</accession>
<keyword evidence="5" id="KW-0653">Protein transport</keyword>
<dbReference type="InterPro" id="IPR036869">
    <property type="entry name" value="J_dom_sf"/>
</dbReference>
<evidence type="ECO:0000313" key="10">
    <source>
        <dbReference type="Proteomes" id="UP000011083"/>
    </source>
</evidence>
<dbReference type="OMA" id="RMFKIND"/>
<dbReference type="Gene3D" id="1.10.287.110">
    <property type="entry name" value="DnaJ domain"/>
    <property type="match status" value="1"/>
</dbReference>
<organism evidence="9 10">
    <name type="scientific">Acanthamoeba castellanii (strain ATCC 30010 / Neff)</name>
    <dbReference type="NCBI Taxonomy" id="1257118"/>
    <lineage>
        <taxon>Eukaryota</taxon>
        <taxon>Amoebozoa</taxon>
        <taxon>Discosea</taxon>
        <taxon>Longamoebia</taxon>
        <taxon>Centramoebida</taxon>
        <taxon>Acanthamoebidae</taxon>
        <taxon>Acanthamoeba</taxon>
    </lineage>
</organism>
<keyword evidence="3" id="KW-0813">Transport</keyword>
<comment type="subcellular location">
    <subcellularLocation>
        <location evidence="1">Mitochondrion inner membrane</location>
        <topology evidence="1">Peripheral membrane protein</topology>
    </subcellularLocation>
</comment>
<protein>
    <submittedName>
        <fullName evidence="9">Mitochondrial import inner membrane translocase subunit tim16, putative</fullName>
    </submittedName>
</protein>